<dbReference type="AlphaFoldDB" id="A0A1Y5SHN3"/>
<evidence type="ECO:0000313" key="3">
    <source>
        <dbReference type="Proteomes" id="UP000193827"/>
    </source>
</evidence>
<accession>A0A1Y5SHN3</accession>
<evidence type="ECO:0000313" key="2">
    <source>
        <dbReference type="EMBL" id="SLN37861.1"/>
    </source>
</evidence>
<evidence type="ECO:0000256" key="1">
    <source>
        <dbReference type="SAM" id="MobiDB-lite"/>
    </source>
</evidence>
<gene>
    <name evidence="2" type="ORF">PEL8287_01832</name>
</gene>
<reference evidence="2 3" key="1">
    <citation type="submission" date="2017-03" db="EMBL/GenBank/DDBJ databases">
        <authorList>
            <person name="Afonso C.L."/>
            <person name="Miller P.J."/>
            <person name="Scott M.A."/>
            <person name="Spackman E."/>
            <person name="Goraichik I."/>
            <person name="Dimitrov K.M."/>
            <person name="Suarez D.L."/>
            <person name="Swayne D.E."/>
        </authorList>
    </citation>
    <scope>NUCLEOTIDE SEQUENCE [LARGE SCALE GENOMIC DNA]</scope>
    <source>
        <strain evidence="2 3">CECT 8287</strain>
    </source>
</reference>
<dbReference type="Proteomes" id="UP000193827">
    <property type="component" value="Unassembled WGS sequence"/>
</dbReference>
<name>A0A1Y5SHN3_9RHOB</name>
<dbReference type="EMBL" id="FWFL01000004">
    <property type="protein sequence ID" value="SLN37861.1"/>
    <property type="molecule type" value="Genomic_DNA"/>
</dbReference>
<protein>
    <submittedName>
        <fullName evidence="2">Uncharacterized protein</fullName>
    </submittedName>
</protein>
<sequence>MKSNGNPLDPTQRLRDAPRCSARPSLRANVAAILLSKVGTSAACTALAVVRHRVQPI</sequence>
<feature type="region of interest" description="Disordered" evidence="1">
    <location>
        <begin position="1"/>
        <end position="20"/>
    </location>
</feature>
<keyword evidence="3" id="KW-1185">Reference proteome</keyword>
<organism evidence="2 3">
    <name type="scientific">Roseovarius litorisediminis</name>
    <dbReference type="NCBI Taxonomy" id="1312363"/>
    <lineage>
        <taxon>Bacteria</taxon>
        <taxon>Pseudomonadati</taxon>
        <taxon>Pseudomonadota</taxon>
        <taxon>Alphaproteobacteria</taxon>
        <taxon>Rhodobacterales</taxon>
        <taxon>Roseobacteraceae</taxon>
        <taxon>Roseovarius</taxon>
    </lineage>
</organism>
<proteinExistence type="predicted"/>